<dbReference type="PRINTS" id="PR01225">
    <property type="entry name" value="EXPANSNFAMLY"/>
</dbReference>
<reference evidence="7" key="1">
    <citation type="submission" date="2017-07" db="EMBL/GenBank/DDBJ databases">
        <title>Taro Niue Genome Assembly and Annotation.</title>
        <authorList>
            <person name="Atibalentja N."/>
            <person name="Keating K."/>
            <person name="Fields C.J."/>
        </authorList>
    </citation>
    <scope>NUCLEOTIDE SEQUENCE</scope>
    <source>
        <strain evidence="7">Niue_2</strain>
        <tissue evidence="7">Leaf</tissue>
    </source>
</reference>
<keyword evidence="2" id="KW-0964">Secreted</keyword>
<dbReference type="InterPro" id="IPR009009">
    <property type="entry name" value="RlpA-like_DPBB"/>
</dbReference>
<dbReference type="InterPro" id="IPR036908">
    <property type="entry name" value="RlpA-like_sf"/>
</dbReference>
<dbReference type="InterPro" id="IPR007117">
    <property type="entry name" value="Expansin_CBD"/>
</dbReference>
<feature type="domain" description="Expansin-like EG45" evidence="5">
    <location>
        <begin position="40"/>
        <end position="143"/>
    </location>
</feature>
<evidence type="ECO:0000313" key="8">
    <source>
        <dbReference type="Proteomes" id="UP000652761"/>
    </source>
</evidence>
<dbReference type="InterPro" id="IPR007118">
    <property type="entry name" value="Expan_Lol_pI"/>
</dbReference>
<evidence type="ECO:0000259" key="6">
    <source>
        <dbReference type="PROSITE" id="PS50843"/>
    </source>
</evidence>
<protein>
    <recommendedName>
        <fullName evidence="9">Expansin-like B1</fullName>
    </recommendedName>
</protein>
<dbReference type="InterPro" id="IPR007112">
    <property type="entry name" value="Expansin/allergen_DPBB_dom"/>
</dbReference>
<dbReference type="Gene3D" id="2.40.40.10">
    <property type="entry name" value="RlpA-like domain"/>
    <property type="match status" value="1"/>
</dbReference>
<evidence type="ECO:0000256" key="2">
    <source>
        <dbReference type="ARBA" id="ARBA00022525"/>
    </source>
</evidence>
<comment type="caution">
    <text evidence="7">The sequence shown here is derived from an EMBL/GenBank/DDBJ whole genome shotgun (WGS) entry which is preliminary data.</text>
</comment>
<dbReference type="PANTHER" id="PTHR31692">
    <property type="entry name" value="EXPANSIN-B3"/>
    <property type="match status" value="1"/>
</dbReference>
<dbReference type="Pfam" id="PF03330">
    <property type="entry name" value="DPBB_1"/>
    <property type="match status" value="1"/>
</dbReference>
<evidence type="ECO:0000256" key="3">
    <source>
        <dbReference type="RuleBase" id="RU003460"/>
    </source>
</evidence>
<dbReference type="EMBL" id="NMUH01000242">
    <property type="protein sequence ID" value="MQL75262.1"/>
    <property type="molecule type" value="Genomic_DNA"/>
</dbReference>
<comment type="similarity">
    <text evidence="3">Belongs to the expansin family.</text>
</comment>
<comment type="subcellular location">
    <subcellularLocation>
        <location evidence="1">Secreted</location>
    </subcellularLocation>
</comment>
<dbReference type="PANTHER" id="PTHR31692:SF2">
    <property type="entry name" value="EXPANSIN-LIKE B1"/>
    <property type="match status" value="1"/>
</dbReference>
<gene>
    <name evidence="7" type="ORF">Taro_007602</name>
</gene>
<dbReference type="Gene3D" id="2.60.40.760">
    <property type="entry name" value="Expansin, cellulose-binding-like domain"/>
    <property type="match status" value="1"/>
</dbReference>
<dbReference type="SUPFAM" id="SSF49590">
    <property type="entry name" value="PHL pollen allergen"/>
    <property type="match status" value="1"/>
</dbReference>
<dbReference type="AlphaFoldDB" id="A0A843TRS7"/>
<feature type="chain" id="PRO_5032545555" description="Expansin-like B1" evidence="4">
    <location>
        <begin position="19"/>
        <end position="247"/>
    </location>
</feature>
<proteinExistence type="inferred from homology"/>
<dbReference type="GO" id="GO:0005576">
    <property type="term" value="C:extracellular region"/>
    <property type="evidence" value="ECO:0007669"/>
    <property type="project" value="UniProtKB-SubCell"/>
</dbReference>
<evidence type="ECO:0000313" key="7">
    <source>
        <dbReference type="EMBL" id="MQL75262.1"/>
    </source>
</evidence>
<evidence type="ECO:0000256" key="4">
    <source>
        <dbReference type="SAM" id="SignalP"/>
    </source>
</evidence>
<dbReference type="PROSITE" id="PS50842">
    <property type="entry name" value="EXPANSIN_EG45"/>
    <property type="match status" value="1"/>
</dbReference>
<name>A0A843TRS7_COLES</name>
<dbReference type="Pfam" id="PF01357">
    <property type="entry name" value="Expansin_C"/>
    <property type="match status" value="1"/>
</dbReference>
<organism evidence="7 8">
    <name type="scientific">Colocasia esculenta</name>
    <name type="common">Wild taro</name>
    <name type="synonym">Arum esculentum</name>
    <dbReference type="NCBI Taxonomy" id="4460"/>
    <lineage>
        <taxon>Eukaryota</taxon>
        <taxon>Viridiplantae</taxon>
        <taxon>Streptophyta</taxon>
        <taxon>Embryophyta</taxon>
        <taxon>Tracheophyta</taxon>
        <taxon>Spermatophyta</taxon>
        <taxon>Magnoliopsida</taxon>
        <taxon>Liliopsida</taxon>
        <taxon>Araceae</taxon>
        <taxon>Aroideae</taxon>
        <taxon>Colocasieae</taxon>
        <taxon>Colocasia</taxon>
    </lineage>
</organism>
<evidence type="ECO:0000256" key="1">
    <source>
        <dbReference type="ARBA" id="ARBA00004613"/>
    </source>
</evidence>
<feature type="signal peptide" evidence="4">
    <location>
        <begin position="1"/>
        <end position="18"/>
    </location>
</feature>
<dbReference type="PROSITE" id="PS50843">
    <property type="entry name" value="EXPANSIN_CBD"/>
    <property type="match status" value="1"/>
</dbReference>
<feature type="domain" description="Expansin-like CBD" evidence="6">
    <location>
        <begin position="157"/>
        <end position="242"/>
    </location>
</feature>
<sequence>MGLATLLLALLLPGLCSSLSDFTSSRTTFYGSPECQGNPHGACGYGEFGKVMNGGDVGAVGKLYRGGSGCGACYQIKCTHPELCKEEGVGIVVTDHGYSGDADFVLSAQGFAKLSRPNMAPQLMAYGGIDIQYRRVPCKYPGYNLTIKIKEQSSYPHYLAFVFIHQGGQKDILAVEVWQEDCKQWRPMRRAYGGVFDVENPPEGPLPLRLQVRGEDGGEQSSWVQLNNVIPADWKAGAAYDTAVQLS</sequence>
<accession>A0A843TRS7</accession>
<dbReference type="InterPro" id="IPR036749">
    <property type="entry name" value="Expansin_CBD_sf"/>
</dbReference>
<dbReference type="SUPFAM" id="SSF50685">
    <property type="entry name" value="Barwin-like endoglucanases"/>
    <property type="match status" value="1"/>
</dbReference>
<dbReference type="Proteomes" id="UP000652761">
    <property type="component" value="Unassembled WGS sequence"/>
</dbReference>
<dbReference type="OrthoDB" id="5823761at2759"/>
<keyword evidence="4" id="KW-0732">Signal</keyword>
<evidence type="ECO:0008006" key="9">
    <source>
        <dbReference type="Google" id="ProtNLM"/>
    </source>
</evidence>
<keyword evidence="8" id="KW-1185">Reference proteome</keyword>
<dbReference type="SMR" id="A0A843TRS7"/>
<evidence type="ECO:0000259" key="5">
    <source>
        <dbReference type="PROSITE" id="PS50842"/>
    </source>
</evidence>